<feature type="signal peptide" evidence="1">
    <location>
        <begin position="1"/>
        <end position="23"/>
    </location>
</feature>
<comment type="caution">
    <text evidence="2">The sequence shown here is derived from an EMBL/GenBank/DDBJ whole genome shotgun (WGS) entry which is preliminary data.</text>
</comment>
<evidence type="ECO:0008006" key="4">
    <source>
        <dbReference type="Google" id="ProtNLM"/>
    </source>
</evidence>
<dbReference type="AlphaFoldDB" id="A0A4Q7V8V7"/>
<keyword evidence="3" id="KW-1185">Reference proteome</keyword>
<name>A0A4Q7V8V7_9BACT</name>
<gene>
    <name evidence="2" type="ORF">EV201_2298</name>
</gene>
<feature type="chain" id="PRO_5020524451" description="Fibronectin type-III domain-containing protein" evidence="1">
    <location>
        <begin position="24"/>
        <end position="285"/>
    </location>
</feature>
<organism evidence="2 3">
    <name type="scientific">Ancylomarina subtilis</name>
    <dbReference type="NCBI Taxonomy" id="1639035"/>
    <lineage>
        <taxon>Bacteria</taxon>
        <taxon>Pseudomonadati</taxon>
        <taxon>Bacteroidota</taxon>
        <taxon>Bacteroidia</taxon>
        <taxon>Marinilabiliales</taxon>
        <taxon>Marinifilaceae</taxon>
        <taxon>Ancylomarina</taxon>
    </lineage>
</organism>
<keyword evidence="1" id="KW-0732">Signal</keyword>
<sequence>MKKIRNLCIAIIALVGLSSAAVAQNGETPYLGSTHSYTVDDHAGSTYAWSVTTDFQGTADASGVVTFSATTGNSINITWDSPAIGTTYFVHVVETNGEGCSNHKVLAVNPVNGFVLQLASVNDSDAVLTGADLQQCAPDASVTAYDPGTGNFTYAYGTNTFFYKITASGIGNNGWSPQFTLGTTDGAATYVATWGTTSAGTGNTVANLDGTTVNDIDVAGGNVSIWIKVVVTNAEGVTANPIVVTLLDGANTSEDEYGNDVTSVTGSAATQTVKARPNTSGITTI</sequence>
<dbReference type="EMBL" id="SHKN01000002">
    <property type="protein sequence ID" value="RZT93146.1"/>
    <property type="molecule type" value="Genomic_DNA"/>
</dbReference>
<evidence type="ECO:0000256" key="1">
    <source>
        <dbReference type="SAM" id="SignalP"/>
    </source>
</evidence>
<evidence type="ECO:0000313" key="3">
    <source>
        <dbReference type="Proteomes" id="UP000293562"/>
    </source>
</evidence>
<dbReference type="RefSeq" id="WP_130307728.1">
    <property type="nucleotide sequence ID" value="NZ_SHKN01000002.1"/>
</dbReference>
<dbReference type="Proteomes" id="UP000293562">
    <property type="component" value="Unassembled WGS sequence"/>
</dbReference>
<evidence type="ECO:0000313" key="2">
    <source>
        <dbReference type="EMBL" id="RZT93146.1"/>
    </source>
</evidence>
<accession>A0A4Q7V8V7</accession>
<reference evidence="2 3" key="1">
    <citation type="submission" date="2019-02" db="EMBL/GenBank/DDBJ databases">
        <title>Genomic Encyclopedia of Type Strains, Phase IV (KMG-IV): sequencing the most valuable type-strain genomes for metagenomic binning, comparative biology and taxonomic classification.</title>
        <authorList>
            <person name="Goeker M."/>
        </authorList>
    </citation>
    <scope>NUCLEOTIDE SEQUENCE [LARGE SCALE GENOMIC DNA]</scope>
    <source>
        <strain evidence="2 3">DSM 28825</strain>
    </source>
</reference>
<dbReference type="OrthoDB" id="1118785at2"/>
<protein>
    <recommendedName>
        <fullName evidence="4">Fibronectin type-III domain-containing protein</fullName>
    </recommendedName>
</protein>
<proteinExistence type="predicted"/>